<dbReference type="GO" id="GO:0035371">
    <property type="term" value="C:microtubule plus-end"/>
    <property type="evidence" value="ECO:0007669"/>
    <property type="project" value="TreeGrafter"/>
</dbReference>
<sequence length="411" mass="44430">MATATTESHEDATCLQGVAVEHHNYYHSDRGTSQADTSALLHLQNKQMEDIPEEECWLFKPSKVTGPTASLSNSSCFLWAREVFDSPSSEFYHRRRDLLNRLEFILAAEPAKRLPYLGGSVPALNTNLPTVAPTPLANSRAIGGSSGQNFGPGSSATFIRPKRYASEMLPQHSHQRSSPVGNRSPVPFKTSSGSTDDLQNVADLQSMARKQEDELKAEVAAISAHQQASRMGGSQQSLNSANRSGQESPYDSQLRLNVSSSPSPSDIAKQQMTALRLSLDSQRHASAVHRGDGSEENMMVGGEASVTSPSLRSSLNQMQPPLMDNFPPSGAQQAVIVGRPMGKMVSRLPAPIRRGPRFPSTETLPSFGWGDGLHPGGPMRRSSQEQLAARRIPMPPPRLGSSLSSVGLQQQ</sequence>
<evidence type="ECO:0000313" key="5">
    <source>
        <dbReference type="Proteomes" id="UP000017246"/>
    </source>
</evidence>
<evidence type="ECO:0000256" key="1">
    <source>
        <dbReference type="ARBA" id="ARBA00006652"/>
    </source>
</evidence>
<dbReference type="Pfam" id="PF15301">
    <property type="entry name" value="SLAIN"/>
    <property type="match status" value="1"/>
</dbReference>
<reference evidence="4" key="2">
    <citation type="submission" date="2015-11" db="EMBL/GenBank/DDBJ databases">
        <authorList>
            <person name="Zhang Y."/>
            <person name="Guo Z."/>
        </authorList>
    </citation>
    <scope>NUCLEOTIDE SEQUENCE</scope>
</reference>
<dbReference type="STRING" id="6211.A0A068YGR3"/>
<organism evidence="4 5">
    <name type="scientific">Echinococcus multilocularis</name>
    <name type="common">Fox tapeworm</name>
    <dbReference type="NCBI Taxonomy" id="6211"/>
    <lineage>
        <taxon>Eukaryota</taxon>
        <taxon>Metazoa</taxon>
        <taxon>Spiralia</taxon>
        <taxon>Lophotrochozoa</taxon>
        <taxon>Platyhelminthes</taxon>
        <taxon>Cestoda</taxon>
        <taxon>Eucestoda</taxon>
        <taxon>Cyclophyllidea</taxon>
        <taxon>Taeniidae</taxon>
        <taxon>Echinococcus</taxon>
    </lineage>
</organism>
<feature type="compositionally biased region" description="Polar residues" evidence="3">
    <location>
        <begin position="224"/>
        <end position="269"/>
    </location>
</feature>
<comment type="similarity">
    <text evidence="1">Belongs to the SLAIN motif-containing family.</text>
</comment>
<proteinExistence type="inferred from homology"/>
<accession>A0A068YGR3</accession>
<feature type="compositionally biased region" description="Polar residues" evidence="3">
    <location>
        <begin position="189"/>
        <end position="198"/>
    </location>
</feature>
<evidence type="ECO:0000313" key="4">
    <source>
        <dbReference type="EMBL" id="CDS41423.1"/>
    </source>
</evidence>
<feature type="compositionally biased region" description="Low complexity" evidence="3">
    <location>
        <begin position="399"/>
        <end position="411"/>
    </location>
</feature>
<dbReference type="GO" id="GO:0007020">
    <property type="term" value="P:microtubule nucleation"/>
    <property type="evidence" value="ECO:0007669"/>
    <property type="project" value="TreeGrafter"/>
</dbReference>
<dbReference type="Proteomes" id="UP000017246">
    <property type="component" value="Unassembled WGS sequence"/>
</dbReference>
<dbReference type="PANTHER" id="PTHR22406:SF7">
    <property type="entry name" value="NASCENT POLYPEPTIDE-ASSOCIATED COMPLEX SUBUNIT ALPHA, MUSCLE-SPECIFIC FORM"/>
    <property type="match status" value="1"/>
</dbReference>
<name>A0A068YGR3_ECHMU</name>
<dbReference type="GO" id="GO:0031122">
    <property type="term" value="P:cytoplasmic microtubule organization"/>
    <property type="evidence" value="ECO:0007669"/>
    <property type="project" value="TreeGrafter"/>
</dbReference>
<dbReference type="OrthoDB" id="9943255at2759"/>
<evidence type="ECO:0000256" key="2">
    <source>
        <dbReference type="ARBA" id="ARBA00023054"/>
    </source>
</evidence>
<dbReference type="PANTHER" id="PTHR22406">
    <property type="entry name" value="NASCENT POLYPEPTIDE-ASSOCIATED COMPLEX SUBUNIT ALPHA, MUSCLE-SPECIFIC FORM"/>
    <property type="match status" value="1"/>
</dbReference>
<feature type="region of interest" description="Disordered" evidence="3">
    <location>
        <begin position="169"/>
        <end position="198"/>
    </location>
</feature>
<reference evidence="4" key="1">
    <citation type="journal article" date="2013" name="Nature">
        <title>The genomes of four tapeworm species reveal adaptations to parasitism.</title>
        <authorList>
            <person name="Tsai I.J."/>
            <person name="Zarowiecki M."/>
            <person name="Holroyd N."/>
            <person name="Garciarrubio A."/>
            <person name="Sanchez-Flores A."/>
            <person name="Brooks K.L."/>
            <person name="Tracey A."/>
            <person name="Bobes R.J."/>
            <person name="Fragoso G."/>
            <person name="Sciutto E."/>
            <person name="Aslett M."/>
            <person name="Beasley H."/>
            <person name="Bennett H.M."/>
            <person name="Cai J."/>
            <person name="Camicia F."/>
            <person name="Clark R."/>
            <person name="Cucher M."/>
            <person name="De Silva N."/>
            <person name="Day T.A."/>
            <person name="Deplazes P."/>
            <person name="Estrada K."/>
            <person name="Fernandez C."/>
            <person name="Holland P.W."/>
            <person name="Hou J."/>
            <person name="Hu S."/>
            <person name="Huckvale T."/>
            <person name="Hung S.S."/>
            <person name="Kamenetzky L."/>
            <person name="Keane J.A."/>
            <person name="Kiss F."/>
            <person name="Koziol U."/>
            <person name="Lambert O."/>
            <person name="Liu K."/>
            <person name="Luo X."/>
            <person name="Luo Y."/>
            <person name="Macchiaroli N."/>
            <person name="Nichol S."/>
            <person name="Paps J."/>
            <person name="Parkinson J."/>
            <person name="Pouchkina-Stantcheva N."/>
            <person name="Riddiford N."/>
            <person name="Rosenzvit M."/>
            <person name="Salinas G."/>
            <person name="Wasmuth J.D."/>
            <person name="Zamanian M."/>
            <person name="Zheng Y."/>
            <person name="Cai X."/>
            <person name="Soberon X."/>
            <person name="Olson P.D."/>
            <person name="Laclette J.P."/>
            <person name="Brehm K."/>
            <person name="Berriman M."/>
            <person name="Garciarrubio A."/>
            <person name="Bobes R.J."/>
            <person name="Fragoso G."/>
            <person name="Sanchez-Flores A."/>
            <person name="Estrada K."/>
            <person name="Cevallos M.A."/>
            <person name="Morett E."/>
            <person name="Gonzalez V."/>
            <person name="Portillo T."/>
            <person name="Ochoa-Leyva A."/>
            <person name="Jose M.V."/>
            <person name="Sciutto E."/>
            <person name="Landa A."/>
            <person name="Jimenez L."/>
            <person name="Valdes V."/>
            <person name="Carrero J.C."/>
            <person name="Larralde C."/>
            <person name="Morales-Montor J."/>
            <person name="Limon-Lason J."/>
            <person name="Soberon X."/>
            <person name="Laclette J.P."/>
        </authorList>
    </citation>
    <scope>NUCLEOTIDE SEQUENCE [LARGE SCALE GENOMIC DNA]</scope>
</reference>
<dbReference type="GO" id="GO:0031116">
    <property type="term" value="P:positive regulation of microtubule polymerization"/>
    <property type="evidence" value="ECO:0007669"/>
    <property type="project" value="TreeGrafter"/>
</dbReference>
<dbReference type="EMBL" id="LN902841">
    <property type="protein sequence ID" value="CDS41423.1"/>
    <property type="molecule type" value="Genomic_DNA"/>
</dbReference>
<feature type="region of interest" description="Disordered" evidence="3">
    <location>
        <begin position="281"/>
        <end position="312"/>
    </location>
</feature>
<dbReference type="AlphaFoldDB" id="A0A068YGR3"/>
<protein>
    <submittedName>
        <fullName evidence="4">SLAIN motif containing protein 2</fullName>
    </submittedName>
</protein>
<dbReference type="InterPro" id="IPR026179">
    <property type="entry name" value="Slain"/>
</dbReference>
<feature type="region of interest" description="Disordered" evidence="3">
    <location>
        <begin position="349"/>
        <end position="411"/>
    </location>
</feature>
<feature type="region of interest" description="Disordered" evidence="3">
    <location>
        <begin position="216"/>
        <end position="269"/>
    </location>
</feature>
<evidence type="ECO:0000256" key="3">
    <source>
        <dbReference type="SAM" id="MobiDB-lite"/>
    </source>
</evidence>
<keyword evidence="2" id="KW-0175">Coiled coil</keyword>
<keyword evidence="5" id="KW-1185">Reference proteome</keyword>
<dbReference type="OMA" id="LWAREVF"/>
<gene>
    <name evidence="4" type="ORF">EmuJ_000907300</name>
</gene>